<evidence type="ECO:0000256" key="2">
    <source>
        <dbReference type="SAM" id="SignalP"/>
    </source>
</evidence>
<feature type="chain" id="PRO_5018604884" evidence="2">
    <location>
        <begin position="24"/>
        <end position="103"/>
    </location>
</feature>
<feature type="signal peptide" evidence="2">
    <location>
        <begin position="1"/>
        <end position="23"/>
    </location>
</feature>
<accession>A0A3R7IF75</accession>
<dbReference type="RefSeq" id="WP_094439585.1">
    <property type="nucleotide sequence ID" value="NZ_NKDB02000003.1"/>
</dbReference>
<dbReference type="EMBL" id="NKDB02000003">
    <property type="protein sequence ID" value="RKJ95569.1"/>
    <property type="molecule type" value="Genomic_DNA"/>
</dbReference>
<gene>
    <name evidence="3" type="ORF">CE154_016685</name>
</gene>
<dbReference type="AlphaFoldDB" id="A0A3R7IF75"/>
<protein>
    <submittedName>
        <fullName evidence="3">Uncharacterized protein</fullName>
    </submittedName>
</protein>
<evidence type="ECO:0000256" key="1">
    <source>
        <dbReference type="SAM" id="MobiDB-lite"/>
    </source>
</evidence>
<name>A0A3R7IF75_9BURK</name>
<feature type="region of interest" description="Disordered" evidence="1">
    <location>
        <begin position="22"/>
        <end position="62"/>
    </location>
</feature>
<keyword evidence="2" id="KW-0732">Signal</keyword>
<dbReference type="Proteomes" id="UP000216225">
    <property type="component" value="Unassembled WGS sequence"/>
</dbReference>
<evidence type="ECO:0000313" key="4">
    <source>
        <dbReference type="Proteomes" id="UP000216225"/>
    </source>
</evidence>
<proteinExistence type="predicted"/>
<evidence type="ECO:0000313" key="3">
    <source>
        <dbReference type="EMBL" id="RKJ95569.1"/>
    </source>
</evidence>
<organism evidence="3 4">
    <name type="scientific">Alicycliphilus denitrificans</name>
    <dbReference type="NCBI Taxonomy" id="179636"/>
    <lineage>
        <taxon>Bacteria</taxon>
        <taxon>Pseudomonadati</taxon>
        <taxon>Pseudomonadota</taxon>
        <taxon>Betaproteobacteria</taxon>
        <taxon>Burkholderiales</taxon>
        <taxon>Comamonadaceae</taxon>
        <taxon>Alicycliphilus</taxon>
    </lineage>
</organism>
<sequence>MRTTAILATMAMLAAAVASPAIAGDPGRDRGHGHQQASVRSAGGFDHGMQAVPNDAGPQERAHGWRYFSHPEARRAVVISPQGDYYLSLGKGLRWVAGAQTQV</sequence>
<reference evidence="3 4" key="1">
    <citation type="submission" date="2018-09" db="EMBL/GenBank/DDBJ databases">
        <title>Genome comparison of Alicycliphilus sp. BQ1, a polyurethanolytic bacterium, with its closest phylogenetic relatives Alicycliphilus denitrificans BC and K601, unable to attack polyurethane.</title>
        <authorList>
            <person name="Loza-Tavera H."/>
            <person name="Lozano L."/>
            <person name="Cevallos M."/>
            <person name="Maya-Lucas O."/>
            <person name="Garcia-Mena J."/>
            <person name="Hernandez J."/>
        </authorList>
    </citation>
    <scope>NUCLEOTIDE SEQUENCE [LARGE SCALE GENOMIC DNA]</scope>
    <source>
        <strain evidence="3 4">BQ1</strain>
    </source>
</reference>
<comment type="caution">
    <text evidence="3">The sequence shown here is derived from an EMBL/GenBank/DDBJ whole genome shotgun (WGS) entry which is preliminary data.</text>
</comment>